<dbReference type="GO" id="GO:0019901">
    <property type="term" value="F:protein kinase binding"/>
    <property type="evidence" value="ECO:0007669"/>
    <property type="project" value="TreeGrafter"/>
</dbReference>
<keyword evidence="3" id="KW-1185">Reference proteome</keyword>
<accession>A0AAP0C725</accession>
<name>A0AAP0C725_9ASTR</name>
<feature type="region of interest" description="Disordered" evidence="1">
    <location>
        <begin position="1"/>
        <end position="42"/>
    </location>
</feature>
<dbReference type="GO" id="GO:0003725">
    <property type="term" value="F:double-stranded RNA binding"/>
    <property type="evidence" value="ECO:0007669"/>
    <property type="project" value="InterPro"/>
</dbReference>
<dbReference type="InterPro" id="IPR009548">
    <property type="entry name" value="Prkrip1"/>
</dbReference>
<comment type="caution">
    <text evidence="2">The sequence shown here is derived from an EMBL/GenBank/DDBJ whole genome shotgun (WGS) entry which is preliminary data.</text>
</comment>
<dbReference type="GO" id="GO:0004860">
    <property type="term" value="F:protein kinase inhibitor activity"/>
    <property type="evidence" value="ECO:0007669"/>
    <property type="project" value="TreeGrafter"/>
</dbReference>
<reference evidence="2 3" key="1">
    <citation type="submission" date="2024-04" db="EMBL/GenBank/DDBJ databases">
        <title>The reference genome of an endangered Asteraceae, Deinandra increscens subsp. villosa, native to the Central Coast of California.</title>
        <authorList>
            <person name="Guilliams M."/>
            <person name="Hasenstab-Lehman K."/>
            <person name="Meyer R."/>
            <person name="Mcevoy S."/>
        </authorList>
    </citation>
    <scope>NUCLEOTIDE SEQUENCE [LARGE SCALE GENOMIC DNA]</scope>
    <source>
        <tissue evidence="2">Leaf</tissue>
    </source>
</reference>
<dbReference type="PANTHER" id="PTHR13507">
    <property type="entry name" value="PRKR-INTERACTING PROTEIN 1"/>
    <property type="match status" value="1"/>
</dbReference>
<organism evidence="2 3">
    <name type="scientific">Deinandra increscens subsp. villosa</name>
    <dbReference type="NCBI Taxonomy" id="3103831"/>
    <lineage>
        <taxon>Eukaryota</taxon>
        <taxon>Viridiplantae</taxon>
        <taxon>Streptophyta</taxon>
        <taxon>Embryophyta</taxon>
        <taxon>Tracheophyta</taxon>
        <taxon>Spermatophyta</taxon>
        <taxon>Magnoliopsida</taxon>
        <taxon>eudicotyledons</taxon>
        <taxon>Gunneridae</taxon>
        <taxon>Pentapetalae</taxon>
        <taxon>asterids</taxon>
        <taxon>campanulids</taxon>
        <taxon>Asterales</taxon>
        <taxon>Asteraceae</taxon>
        <taxon>Asteroideae</taxon>
        <taxon>Heliantheae alliance</taxon>
        <taxon>Madieae</taxon>
        <taxon>Madiinae</taxon>
        <taxon>Deinandra</taxon>
    </lineage>
</organism>
<dbReference type="PANTHER" id="PTHR13507:SF0">
    <property type="entry name" value="PRKR-INTERACTING PROTEIN 1"/>
    <property type="match status" value="1"/>
</dbReference>
<evidence type="ECO:0000256" key="1">
    <source>
        <dbReference type="SAM" id="MobiDB-lite"/>
    </source>
</evidence>
<dbReference type="AlphaFoldDB" id="A0AAP0C725"/>
<dbReference type="Proteomes" id="UP001408789">
    <property type="component" value="Unassembled WGS sequence"/>
</dbReference>
<evidence type="ECO:0000313" key="2">
    <source>
        <dbReference type="EMBL" id="KAK9048294.1"/>
    </source>
</evidence>
<dbReference type="GO" id="GO:0005730">
    <property type="term" value="C:nucleolus"/>
    <property type="evidence" value="ECO:0007669"/>
    <property type="project" value="TreeGrafter"/>
</dbReference>
<sequence length="128" mass="13775">MAERGAEPSSTPPCPTSVSPNSGQLRSVSQSVLPPRHPNNSSTALVEYTPLVLNQEEEGLEAKLRRILDCVPVLVNNTYGSSVGSGSGDFHQVSRLTSSGTSVEIEIKHSSYFISTVAYFDFIPTYPC</sequence>
<feature type="compositionally biased region" description="Polar residues" evidence="1">
    <location>
        <begin position="23"/>
        <end position="42"/>
    </location>
</feature>
<gene>
    <name evidence="2" type="ORF">SSX86_032743</name>
</gene>
<proteinExistence type="predicted"/>
<evidence type="ECO:0000313" key="3">
    <source>
        <dbReference type="Proteomes" id="UP001408789"/>
    </source>
</evidence>
<dbReference type="EMBL" id="JBCNJP010013395">
    <property type="protein sequence ID" value="KAK9048294.1"/>
    <property type="molecule type" value="Genomic_DNA"/>
</dbReference>
<protein>
    <submittedName>
        <fullName evidence="2">Uncharacterized protein</fullName>
    </submittedName>
</protein>